<dbReference type="InterPro" id="IPR036236">
    <property type="entry name" value="Znf_C2H2_sf"/>
</dbReference>
<dbReference type="SUPFAM" id="SSF57716">
    <property type="entry name" value="Glucocorticoid receptor-like (DNA-binding domain)"/>
    <property type="match status" value="1"/>
</dbReference>
<feature type="binding site" evidence="6">
    <location>
        <position position="29"/>
    </location>
    <ligand>
        <name>Zn(2+)</name>
        <dbReference type="ChEBI" id="CHEBI:29105"/>
    </ligand>
</feature>
<dbReference type="PROSITE" id="PS51915">
    <property type="entry name" value="ZAD"/>
    <property type="match status" value="1"/>
</dbReference>
<evidence type="ECO:0000256" key="5">
    <source>
        <dbReference type="PROSITE-ProRule" id="PRU00042"/>
    </source>
</evidence>
<feature type="domain" description="ZAD" evidence="8">
    <location>
        <begin position="27"/>
        <end position="104"/>
    </location>
</feature>
<evidence type="ECO:0000256" key="4">
    <source>
        <dbReference type="ARBA" id="ARBA00022833"/>
    </source>
</evidence>
<dbReference type="Pfam" id="PF07776">
    <property type="entry name" value="zf-AD"/>
    <property type="match status" value="1"/>
</dbReference>
<dbReference type="SMART" id="SM00868">
    <property type="entry name" value="zf-AD"/>
    <property type="match status" value="1"/>
</dbReference>
<feature type="domain" description="C2H2-type" evidence="7">
    <location>
        <begin position="504"/>
        <end position="531"/>
    </location>
</feature>
<evidence type="ECO:0000313" key="9">
    <source>
        <dbReference type="Proteomes" id="UP000504606"/>
    </source>
</evidence>
<dbReference type="OrthoDB" id="5982876at2759"/>
<proteinExistence type="predicted"/>
<dbReference type="GeneID" id="113214881"/>
<evidence type="ECO:0000259" key="7">
    <source>
        <dbReference type="PROSITE" id="PS50157"/>
    </source>
</evidence>
<dbReference type="InterPro" id="IPR013087">
    <property type="entry name" value="Znf_C2H2_type"/>
</dbReference>
<dbReference type="PROSITE" id="PS50157">
    <property type="entry name" value="ZINC_FINGER_C2H2_2"/>
    <property type="match status" value="8"/>
</dbReference>
<dbReference type="SUPFAM" id="SSF57667">
    <property type="entry name" value="beta-beta-alpha zinc fingers"/>
    <property type="match status" value="5"/>
</dbReference>
<dbReference type="GO" id="GO:0008270">
    <property type="term" value="F:zinc ion binding"/>
    <property type="evidence" value="ECO:0007669"/>
    <property type="project" value="UniProtKB-UniRule"/>
</dbReference>
<dbReference type="Gene3D" id="3.40.1800.20">
    <property type="match status" value="1"/>
</dbReference>
<feature type="binding site" evidence="6">
    <location>
        <position position="32"/>
    </location>
    <ligand>
        <name>Zn(2+)</name>
        <dbReference type="ChEBI" id="CHEBI:29105"/>
    </ligand>
</feature>
<keyword evidence="2" id="KW-0677">Repeat</keyword>
<keyword evidence="4 6" id="KW-0862">Zinc</keyword>
<dbReference type="Gene3D" id="3.30.160.60">
    <property type="entry name" value="Classic Zinc Finger"/>
    <property type="match status" value="5"/>
</dbReference>
<feature type="domain" description="C2H2-type" evidence="7">
    <location>
        <begin position="558"/>
        <end position="585"/>
    </location>
</feature>
<evidence type="ECO:0000256" key="3">
    <source>
        <dbReference type="ARBA" id="ARBA00022771"/>
    </source>
</evidence>
<dbReference type="GO" id="GO:0005634">
    <property type="term" value="C:nucleus"/>
    <property type="evidence" value="ECO:0007669"/>
    <property type="project" value="InterPro"/>
</dbReference>
<dbReference type="KEGG" id="foc:113214881"/>
<dbReference type="Pfam" id="PF00096">
    <property type="entry name" value="zf-C2H2"/>
    <property type="match status" value="2"/>
</dbReference>
<dbReference type="InterPro" id="IPR012934">
    <property type="entry name" value="Znf_AD"/>
</dbReference>
<dbReference type="SMART" id="SM00355">
    <property type="entry name" value="ZnF_C2H2"/>
    <property type="match status" value="11"/>
</dbReference>
<feature type="domain" description="C2H2-type" evidence="7">
    <location>
        <begin position="643"/>
        <end position="671"/>
    </location>
</feature>
<evidence type="ECO:0000313" key="10">
    <source>
        <dbReference type="RefSeq" id="XP_026290164.1"/>
    </source>
</evidence>
<reference evidence="10" key="1">
    <citation type="submission" date="2025-08" db="UniProtKB">
        <authorList>
            <consortium name="RefSeq"/>
        </authorList>
    </citation>
    <scope>IDENTIFICATION</scope>
    <source>
        <tissue evidence="10">Whole organism</tissue>
    </source>
</reference>
<dbReference type="Proteomes" id="UP000504606">
    <property type="component" value="Unplaced"/>
</dbReference>
<dbReference type="RefSeq" id="XP_026290164.1">
    <property type="nucleotide sequence ID" value="XM_026434379.2"/>
</dbReference>
<evidence type="ECO:0000256" key="6">
    <source>
        <dbReference type="PROSITE-ProRule" id="PRU01263"/>
    </source>
</evidence>
<feature type="domain" description="C2H2-type" evidence="7">
    <location>
        <begin position="447"/>
        <end position="475"/>
    </location>
</feature>
<dbReference type="AlphaFoldDB" id="A0A6J1T9B9"/>
<feature type="domain" description="C2H2-type" evidence="7">
    <location>
        <begin position="588"/>
        <end position="611"/>
    </location>
</feature>
<dbReference type="GO" id="GO:0000977">
    <property type="term" value="F:RNA polymerase II transcription regulatory region sequence-specific DNA binding"/>
    <property type="evidence" value="ECO:0007669"/>
    <property type="project" value="TreeGrafter"/>
</dbReference>
<feature type="domain" description="C2H2-type" evidence="7">
    <location>
        <begin position="532"/>
        <end position="554"/>
    </location>
</feature>
<sequence>MGYATPLFDRRMTFIADKSLELSFCQDSCRLCGQRESSLWNLFEASDTNGNLNLAEKIFLCLNIMAEISDGLPDRICEKCMTVVLCFFEFRQQCLNHDTLLRKSLSAHNQHKLPNAENTYSETSLMSQEWNKGCLLSSPRLLEERQMPEIVHQLEKEWTEDIPMTAAKDVQREADTPWRIDIESPFERNDQSVKKIASFETIDANGNVDPLCLFETLDTPVNYCGNDPDDVSEQESEISFLSPDTITGDIILINKTDSESDSIDIESIEDSEHPKETDLIDFKEIYAGRISRTKSGLWRCNICSAEYSNLSALKKHIARHYSGSLNQCGECEACFETSDALDLHQIHHITSCLVLGHTCHHCYRSFRLKHILEKHLATEHVCASKLKSGTKKFRETCGKCARVFYSSFEMENHDESCEDLVFESDEESSEENFPFTASEDNKTKLLKLCHLCKLSFDNTNQIVLHCKLVHNNDVPLKCDVFECHKTFKTAKSFLDHRKIHDPAFLCNICMKYFHHKSKLDDHMRIHSGEKPFKCLLCHKSFSCQKGLAHHKNNHFKPFKCEFCGMAFGSKFNLSRHNNIHHTERRIQFICEVCGSIFNDKHTLQMHILHQHQQNWHCVICRKVFHSQASYEKHQLLHAKKSPILCKICCQVFFTREALTKHSKKLHASSPFA</sequence>
<evidence type="ECO:0000259" key="8">
    <source>
        <dbReference type="PROSITE" id="PS51915"/>
    </source>
</evidence>
<dbReference type="PROSITE" id="PS00028">
    <property type="entry name" value="ZINC_FINGER_C2H2_1"/>
    <property type="match status" value="11"/>
</dbReference>
<protein>
    <submittedName>
        <fullName evidence="10">Zinc finger protein 83-like isoform X1</fullName>
    </submittedName>
</protein>
<feature type="binding site" evidence="6">
    <location>
        <position position="80"/>
    </location>
    <ligand>
        <name>Zn(2+)</name>
        <dbReference type="ChEBI" id="CHEBI:29105"/>
    </ligand>
</feature>
<keyword evidence="9" id="KW-1185">Reference proteome</keyword>
<keyword evidence="3 5" id="KW-0863">Zinc-finger</keyword>
<keyword evidence="1 6" id="KW-0479">Metal-binding</keyword>
<feature type="binding site" evidence="6">
    <location>
        <position position="77"/>
    </location>
    <ligand>
        <name>Zn(2+)</name>
        <dbReference type="ChEBI" id="CHEBI:29105"/>
    </ligand>
</feature>
<feature type="domain" description="C2H2-type" evidence="7">
    <location>
        <begin position="615"/>
        <end position="642"/>
    </location>
</feature>
<accession>A0A6J1T9B9</accession>
<name>A0A6J1T9B9_FRAOC</name>
<dbReference type="PANTHER" id="PTHR24379">
    <property type="entry name" value="KRAB AND ZINC FINGER DOMAIN-CONTAINING"/>
    <property type="match status" value="1"/>
</dbReference>
<dbReference type="PANTHER" id="PTHR24379:SF127">
    <property type="entry name" value="BLOODY FINGERS-RELATED"/>
    <property type="match status" value="1"/>
</dbReference>
<evidence type="ECO:0000256" key="1">
    <source>
        <dbReference type="ARBA" id="ARBA00022723"/>
    </source>
</evidence>
<evidence type="ECO:0000256" key="2">
    <source>
        <dbReference type="ARBA" id="ARBA00022737"/>
    </source>
</evidence>
<organism evidence="9 10">
    <name type="scientific">Frankliniella occidentalis</name>
    <name type="common">Western flower thrips</name>
    <name type="synonym">Euthrips occidentalis</name>
    <dbReference type="NCBI Taxonomy" id="133901"/>
    <lineage>
        <taxon>Eukaryota</taxon>
        <taxon>Metazoa</taxon>
        <taxon>Ecdysozoa</taxon>
        <taxon>Arthropoda</taxon>
        <taxon>Hexapoda</taxon>
        <taxon>Insecta</taxon>
        <taxon>Pterygota</taxon>
        <taxon>Neoptera</taxon>
        <taxon>Paraneoptera</taxon>
        <taxon>Thysanoptera</taxon>
        <taxon>Terebrantia</taxon>
        <taxon>Thripoidea</taxon>
        <taxon>Thripidae</taxon>
        <taxon>Frankliniella</taxon>
    </lineage>
</organism>
<feature type="domain" description="C2H2-type" evidence="7">
    <location>
        <begin position="476"/>
        <end position="500"/>
    </location>
</feature>
<gene>
    <name evidence="10" type="primary">LOC113214881</name>
</gene>
<dbReference type="GO" id="GO:0000981">
    <property type="term" value="F:DNA-binding transcription factor activity, RNA polymerase II-specific"/>
    <property type="evidence" value="ECO:0007669"/>
    <property type="project" value="TreeGrafter"/>
</dbReference>